<sequence>MFKYCFAVLLLSISSNSQACKIIQSTIGNEYLISEDCVLTPYNANALESISPSTDYFVQYLFASSFQSYLKIKGDIQSQFTLPIAAQPFNHGYRLLIGPVTTLDDAQQALSELKRRGYRDALIKLYTQSQSSETISLSSINENGTATPDSSITIVMPNMVPIFSLGGSTALLPIYDENYQGKTTHYNETYIGSFTFQQAQAVCHESNSKIANARDYNYMLSNMDFVMKYAVKSQFWLTPNQTVTRIQNQIITKAHRPESYFNVICVTQ</sequence>
<dbReference type="Proteomes" id="UP001607151">
    <property type="component" value="Unassembled WGS sequence"/>
</dbReference>
<dbReference type="RefSeq" id="WP_394607443.1">
    <property type="nucleotide sequence ID" value="NZ_JBIHSN010000002.1"/>
</dbReference>
<dbReference type="PROSITE" id="PS51724">
    <property type="entry name" value="SPOR"/>
    <property type="match status" value="1"/>
</dbReference>
<comment type="caution">
    <text evidence="3">The sequence shown here is derived from an EMBL/GenBank/DDBJ whole genome shotgun (WGS) entry which is preliminary data.</text>
</comment>
<proteinExistence type="predicted"/>
<protein>
    <submittedName>
        <fullName evidence="3">SPOR domain-containing protein</fullName>
    </submittedName>
</protein>
<evidence type="ECO:0000256" key="1">
    <source>
        <dbReference type="SAM" id="SignalP"/>
    </source>
</evidence>
<evidence type="ECO:0000313" key="3">
    <source>
        <dbReference type="EMBL" id="MFH0265024.1"/>
    </source>
</evidence>
<dbReference type="InterPro" id="IPR036680">
    <property type="entry name" value="SPOR-like_sf"/>
</dbReference>
<feature type="domain" description="SPOR" evidence="2">
    <location>
        <begin position="50"/>
        <end position="126"/>
    </location>
</feature>
<accession>A0ABW7ITQ7</accession>
<dbReference type="EMBL" id="JBIHSN010000002">
    <property type="protein sequence ID" value="MFH0265024.1"/>
    <property type="molecule type" value="Genomic_DNA"/>
</dbReference>
<keyword evidence="1" id="KW-0732">Signal</keyword>
<evidence type="ECO:0000313" key="4">
    <source>
        <dbReference type="Proteomes" id="UP001607151"/>
    </source>
</evidence>
<dbReference type="Pfam" id="PF05036">
    <property type="entry name" value="SPOR"/>
    <property type="match status" value="1"/>
</dbReference>
<evidence type="ECO:0000259" key="2">
    <source>
        <dbReference type="PROSITE" id="PS51724"/>
    </source>
</evidence>
<gene>
    <name evidence="3" type="ORF">ACGRQ9_05860</name>
</gene>
<feature type="signal peptide" evidence="1">
    <location>
        <begin position="1"/>
        <end position="19"/>
    </location>
</feature>
<keyword evidence="4" id="KW-1185">Reference proteome</keyword>
<reference evidence="3 4" key="1">
    <citation type="submission" date="2024-10" db="EMBL/GenBank/DDBJ databases">
        <authorList>
            <person name="Yibar A."/>
            <person name="Saticioglu I.B."/>
            <person name="Duman M."/>
            <person name="Ajmi N."/>
            <person name="Gurler F."/>
            <person name="Ay H."/>
            <person name="Onuk E."/>
            <person name="Guler S."/>
            <person name="Romalde J.L."/>
        </authorList>
    </citation>
    <scope>NUCLEOTIDE SEQUENCE [LARGE SCALE GENOMIC DNA]</scope>
    <source>
        <strain evidence="3 4">14-MA-B</strain>
    </source>
</reference>
<dbReference type="SUPFAM" id="SSF110997">
    <property type="entry name" value="Sporulation related repeat"/>
    <property type="match status" value="1"/>
</dbReference>
<name>A0ABW7ITQ7_9VIBR</name>
<feature type="chain" id="PRO_5045105399" evidence="1">
    <location>
        <begin position="20"/>
        <end position="268"/>
    </location>
</feature>
<organism evidence="3 4">
    <name type="scientific">Vibrio rumoiensis</name>
    <dbReference type="NCBI Taxonomy" id="76258"/>
    <lineage>
        <taxon>Bacteria</taxon>
        <taxon>Pseudomonadati</taxon>
        <taxon>Pseudomonadota</taxon>
        <taxon>Gammaproteobacteria</taxon>
        <taxon>Vibrionales</taxon>
        <taxon>Vibrionaceae</taxon>
        <taxon>Vibrio</taxon>
    </lineage>
</organism>
<dbReference type="InterPro" id="IPR007730">
    <property type="entry name" value="SPOR-like_dom"/>
</dbReference>